<keyword evidence="3 7" id="KW-0812">Transmembrane</keyword>
<dbReference type="Pfam" id="PF06271">
    <property type="entry name" value="RDD"/>
    <property type="match status" value="1"/>
</dbReference>
<keyword evidence="2" id="KW-1003">Cell membrane</keyword>
<evidence type="ECO:0000259" key="8">
    <source>
        <dbReference type="Pfam" id="PF06271"/>
    </source>
</evidence>
<organism evidence="9 10">
    <name type="scientific">Nocardiopsis lambiniae</name>
    <dbReference type="NCBI Taxonomy" id="3075539"/>
    <lineage>
        <taxon>Bacteria</taxon>
        <taxon>Bacillati</taxon>
        <taxon>Actinomycetota</taxon>
        <taxon>Actinomycetes</taxon>
        <taxon>Streptosporangiales</taxon>
        <taxon>Nocardiopsidaceae</taxon>
        <taxon>Nocardiopsis</taxon>
    </lineage>
</organism>
<accession>A0ABU2M5U4</accession>
<evidence type="ECO:0000256" key="5">
    <source>
        <dbReference type="ARBA" id="ARBA00023136"/>
    </source>
</evidence>
<dbReference type="PANTHER" id="PTHR36115">
    <property type="entry name" value="PROLINE-RICH ANTIGEN HOMOLOG-RELATED"/>
    <property type="match status" value="1"/>
</dbReference>
<reference evidence="10" key="1">
    <citation type="submission" date="2023-07" db="EMBL/GenBank/DDBJ databases">
        <title>30 novel species of actinomycetes from the DSMZ collection.</title>
        <authorList>
            <person name="Nouioui I."/>
        </authorList>
    </citation>
    <scope>NUCLEOTIDE SEQUENCE [LARGE SCALE GENOMIC DNA]</scope>
    <source>
        <strain evidence="10">DSM 44743</strain>
    </source>
</reference>
<gene>
    <name evidence="9" type="ORF">RM479_05905</name>
</gene>
<evidence type="ECO:0000256" key="6">
    <source>
        <dbReference type="SAM" id="MobiDB-lite"/>
    </source>
</evidence>
<dbReference type="InterPro" id="IPR051791">
    <property type="entry name" value="Pra-immunoreactive"/>
</dbReference>
<dbReference type="RefSeq" id="WP_311510687.1">
    <property type="nucleotide sequence ID" value="NZ_JAVREP010000002.1"/>
</dbReference>
<dbReference type="Proteomes" id="UP001183390">
    <property type="component" value="Unassembled WGS sequence"/>
</dbReference>
<protein>
    <submittedName>
        <fullName evidence="9">RDD family protein</fullName>
    </submittedName>
</protein>
<evidence type="ECO:0000256" key="2">
    <source>
        <dbReference type="ARBA" id="ARBA00022475"/>
    </source>
</evidence>
<sequence>MGPPPVPVGAWGPTPPARPVPSGPERASFGRRLSARLIDYVLVVFAAAAFFVFMALVIVLITGDDESSDAQGEVWAWLFLFGWGVLLFFYDWLYLVTWGRTLGKMMLGIKVVRMDGGRLTQGQAMGRAAVFGLPQCLPCVGHVFSGIESMAALGEERRALHDRMSGTVVVRT</sequence>
<evidence type="ECO:0000313" key="10">
    <source>
        <dbReference type="Proteomes" id="UP001183390"/>
    </source>
</evidence>
<dbReference type="EMBL" id="JAVREP010000002">
    <property type="protein sequence ID" value="MDT0327943.1"/>
    <property type="molecule type" value="Genomic_DNA"/>
</dbReference>
<name>A0ABU2M5U4_9ACTN</name>
<feature type="compositionally biased region" description="Pro residues" evidence="6">
    <location>
        <begin position="1"/>
        <end position="22"/>
    </location>
</feature>
<evidence type="ECO:0000256" key="1">
    <source>
        <dbReference type="ARBA" id="ARBA00004651"/>
    </source>
</evidence>
<keyword evidence="4 7" id="KW-1133">Transmembrane helix</keyword>
<evidence type="ECO:0000256" key="3">
    <source>
        <dbReference type="ARBA" id="ARBA00022692"/>
    </source>
</evidence>
<feature type="transmembrane region" description="Helical" evidence="7">
    <location>
        <begin position="74"/>
        <end position="96"/>
    </location>
</feature>
<evidence type="ECO:0000256" key="4">
    <source>
        <dbReference type="ARBA" id="ARBA00022989"/>
    </source>
</evidence>
<proteinExistence type="predicted"/>
<evidence type="ECO:0000256" key="7">
    <source>
        <dbReference type="SAM" id="Phobius"/>
    </source>
</evidence>
<dbReference type="PANTHER" id="PTHR36115:SF4">
    <property type="entry name" value="MEMBRANE PROTEIN"/>
    <property type="match status" value="1"/>
</dbReference>
<evidence type="ECO:0000313" key="9">
    <source>
        <dbReference type="EMBL" id="MDT0327943.1"/>
    </source>
</evidence>
<feature type="domain" description="RDD" evidence="8">
    <location>
        <begin position="27"/>
        <end position="166"/>
    </location>
</feature>
<keyword evidence="5 7" id="KW-0472">Membrane</keyword>
<dbReference type="InterPro" id="IPR010432">
    <property type="entry name" value="RDD"/>
</dbReference>
<comment type="subcellular location">
    <subcellularLocation>
        <location evidence="1">Cell membrane</location>
        <topology evidence="1">Multi-pass membrane protein</topology>
    </subcellularLocation>
</comment>
<feature type="region of interest" description="Disordered" evidence="6">
    <location>
        <begin position="1"/>
        <end position="23"/>
    </location>
</feature>
<keyword evidence="10" id="KW-1185">Reference proteome</keyword>
<comment type="caution">
    <text evidence="9">The sequence shown here is derived from an EMBL/GenBank/DDBJ whole genome shotgun (WGS) entry which is preliminary data.</text>
</comment>
<feature type="transmembrane region" description="Helical" evidence="7">
    <location>
        <begin position="40"/>
        <end position="62"/>
    </location>
</feature>